<keyword evidence="3" id="KW-1185">Reference proteome</keyword>
<protein>
    <recommendedName>
        <fullName evidence="4">Peptidase M10 metallopeptidase domain-containing protein</fullName>
    </recommendedName>
</protein>
<reference evidence="2" key="1">
    <citation type="submission" date="2022-06" db="EMBL/GenBank/DDBJ databases">
        <title>Complete genome sequence of Streptomyces nigrescens HEK616.</title>
        <authorList>
            <person name="Asamizu S."/>
            <person name="Onaka H."/>
        </authorList>
    </citation>
    <scope>NUCLEOTIDE SEQUENCE</scope>
    <source>
        <strain evidence="2">HEK616</strain>
    </source>
</reference>
<dbReference type="SUPFAM" id="SSF55486">
    <property type="entry name" value="Metalloproteases ('zincins'), catalytic domain"/>
    <property type="match status" value="1"/>
</dbReference>
<feature type="signal peptide" evidence="1">
    <location>
        <begin position="1"/>
        <end position="23"/>
    </location>
</feature>
<feature type="chain" id="PRO_5046214600" description="Peptidase M10 metallopeptidase domain-containing protein" evidence="1">
    <location>
        <begin position="24"/>
        <end position="234"/>
    </location>
</feature>
<evidence type="ECO:0008006" key="4">
    <source>
        <dbReference type="Google" id="ProtNLM"/>
    </source>
</evidence>
<dbReference type="Gene3D" id="3.40.390.10">
    <property type="entry name" value="Collagenase (Catalytic Domain)"/>
    <property type="match status" value="1"/>
</dbReference>
<sequence>MKRRLTAAAIGVALALVAAPACAASPTYSGPGWKIATVYGVEAMSPTQQFTITFESQTVKDHWAPMLSTAIAQLNTLGAHVTVGGIESYPDTAMCPDKGHVFFMERFQPYGQKGYSSGIPCYNTTDHSAWGGWVAMDTEYIDGAVPLTYNQWRNFPTHEMGHALGLDHPNDDKYGDGDGVTEAYECPYGTEGAKPVMCSPNGGFKSTQYAGRLSDQDRAGFTALLNNARLLGIN</sequence>
<organism evidence="2 3">
    <name type="scientific">Streptomyces nigrescens</name>
    <dbReference type="NCBI Taxonomy" id="1920"/>
    <lineage>
        <taxon>Bacteria</taxon>
        <taxon>Bacillati</taxon>
        <taxon>Actinomycetota</taxon>
        <taxon>Actinomycetes</taxon>
        <taxon>Kitasatosporales</taxon>
        <taxon>Streptomycetaceae</taxon>
        <taxon>Streptomyces</taxon>
    </lineage>
</organism>
<evidence type="ECO:0000256" key="1">
    <source>
        <dbReference type="SAM" id="SignalP"/>
    </source>
</evidence>
<dbReference type="Proteomes" id="UP001059597">
    <property type="component" value="Chromosome"/>
</dbReference>
<dbReference type="EMBL" id="AP026073">
    <property type="protein sequence ID" value="BDM70554.1"/>
    <property type="molecule type" value="Genomic_DNA"/>
</dbReference>
<proteinExistence type="predicted"/>
<gene>
    <name evidence="2" type="ORF">HEK616_40410</name>
</gene>
<dbReference type="RefSeq" id="WP_261954280.1">
    <property type="nucleotide sequence ID" value="NZ_AP026073.1"/>
</dbReference>
<accession>A0ABM7ZW12</accession>
<evidence type="ECO:0000313" key="2">
    <source>
        <dbReference type="EMBL" id="BDM70554.1"/>
    </source>
</evidence>
<dbReference type="InterPro" id="IPR024079">
    <property type="entry name" value="MetalloPept_cat_dom_sf"/>
</dbReference>
<evidence type="ECO:0000313" key="3">
    <source>
        <dbReference type="Proteomes" id="UP001059597"/>
    </source>
</evidence>
<name>A0ABM7ZW12_STRNI</name>
<keyword evidence="1" id="KW-0732">Signal</keyword>